<dbReference type="AlphaFoldDB" id="A0A8J4Y7Q8"/>
<evidence type="ECO:0000313" key="3">
    <source>
        <dbReference type="Proteomes" id="UP000770661"/>
    </source>
</evidence>
<accession>A0A8J4Y7Q8</accession>
<evidence type="ECO:0000313" key="2">
    <source>
        <dbReference type="EMBL" id="KAG0719129.1"/>
    </source>
</evidence>
<dbReference type="EMBL" id="JACEEZ010015017">
    <property type="protein sequence ID" value="KAG0719129.1"/>
    <property type="molecule type" value="Genomic_DNA"/>
</dbReference>
<comment type="caution">
    <text evidence="2">The sequence shown here is derived from an EMBL/GenBank/DDBJ whole genome shotgun (WGS) entry which is preliminary data.</text>
</comment>
<keyword evidence="3" id="KW-1185">Reference proteome</keyword>
<feature type="region of interest" description="Disordered" evidence="1">
    <location>
        <begin position="1"/>
        <end position="55"/>
    </location>
</feature>
<organism evidence="2 3">
    <name type="scientific">Chionoecetes opilio</name>
    <name type="common">Atlantic snow crab</name>
    <name type="synonym">Cancer opilio</name>
    <dbReference type="NCBI Taxonomy" id="41210"/>
    <lineage>
        <taxon>Eukaryota</taxon>
        <taxon>Metazoa</taxon>
        <taxon>Ecdysozoa</taxon>
        <taxon>Arthropoda</taxon>
        <taxon>Crustacea</taxon>
        <taxon>Multicrustacea</taxon>
        <taxon>Malacostraca</taxon>
        <taxon>Eumalacostraca</taxon>
        <taxon>Eucarida</taxon>
        <taxon>Decapoda</taxon>
        <taxon>Pleocyemata</taxon>
        <taxon>Brachyura</taxon>
        <taxon>Eubrachyura</taxon>
        <taxon>Majoidea</taxon>
        <taxon>Majidae</taxon>
        <taxon>Chionoecetes</taxon>
    </lineage>
</organism>
<gene>
    <name evidence="2" type="ORF">GWK47_051122</name>
</gene>
<reference evidence="2" key="1">
    <citation type="submission" date="2020-07" db="EMBL/GenBank/DDBJ databases">
        <title>The High-quality genome of the commercially important snow crab, Chionoecetes opilio.</title>
        <authorList>
            <person name="Jeong J.-H."/>
            <person name="Ryu S."/>
        </authorList>
    </citation>
    <scope>NUCLEOTIDE SEQUENCE</scope>
    <source>
        <strain evidence="2">MADBK_172401_WGS</strain>
        <tissue evidence="2">Digestive gland</tissue>
    </source>
</reference>
<evidence type="ECO:0000256" key="1">
    <source>
        <dbReference type="SAM" id="MobiDB-lite"/>
    </source>
</evidence>
<name>A0A8J4Y7Q8_CHIOP</name>
<sequence length="55" mass="6226">MARRSSASFKHSPRGRRPQTPRTAGHETSARRRWNRLRWTARAASRAPLLGGETA</sequence>
<proteinExistence type="predicted"/>
<dbReference type="Proteomes" id="UP000770661">
    <property type="component" value="Unassembled WGS sequence"/>
</dbReference>
<protein>
    <submittedName>
        <fullName evidence="2">Uncharacterized protein</fullName>
    </submittedName>
</protein>